<keyword evidence="1" id="KW-0472">Membrane</keyword>
<feature type="transmembrane region" description="Helical" evidence="1">
    <location>
        <begin position="137"/>
        <end position="154"/>
    </location>
</feature>
<proteinExistence type="predicted"/>
<evidence type="ECO:0000313" key="3">
    <source>
        <dbReference type="Proteomes" id="UP000005387"/>
    </source>
</evidence>
<feature type="transmembrane region" description="Helical" evidence="1">
    <location>
        <begin position="7"/>
        <end position="27"/>
    </location>
</feature>
<feature type="transmembrane region" description="Helical" evidence="1">
    <location>
        <begin position="175"/>
        <end position="201"/>
    </location>
</feature>
<feature type="transmembrane region" description="Helical" evidence="1">
    <location>
        <begin position="62"/>
        <end position="83"/>
    </location>
</feature>
<dbReference type="eggNOG" id="ENOG5033ZQA">
    <property type="taxonomic scope" value="Bacteria"/>
</dbReference>
<accession>E0I9S9</accession>
<name>E0I9S9_9BACL</name>
<dbReference type="EMBL" id="AEDD01000005">
    <property type="protein sequence ID" value="EFM11163.1"/>
    <property type="molecule type" value="Genomic_DNA"/>
</dbReference>
<keyword evidence="1" id="KW-0812">Transmembrane</keyword>
<dbReference type="SUPFAM" id="SSF103473">
    <property type="entry name" value="MFS general substrate transporter"/>
    <property type="match status" value="1"/>
</dbReference>
<dbReference type="OrthoDB" id="2942320at2"/>
<keyword evidence="1" id="KW-1133">Transmembrane helix</keyword>
<protein>
    <recommendedName>
        <fullName evidence="4">Ferric oxidoreductase domain-containing protein</fullName>
    </recommendedName>
</protein>
<evidence type="ECO:0000313" key="2">
    <source>
        <dbReference type="EMBL" id="EFM11163.1"/>
    </source>
</evidence>
<sequence length="216" mass="23467">MSKNKKVWLPAIIAIVAAVLLVAYWLYAHGGGEPRPRIGDGGKLQGGGPRLPRDKEEGLGDYFTTIGTVALYLGAGAFSWFWFKRKLKSPSPLVRKAGKLLYAAHKLLGWLTFAAIAVHGVYFLMTKLHDDKIYTGLAAFAILLALIGYGYLINKIRHKQMRLIHRLLGISWVPALLLHAGGSVIAATAACLAVGGLVWVLERSAGQADKPIAEER</sequence>
<dbReference type="Proteomes" id="UP000005387">
    <property type="component" value="Unassembled WGS sequence"/>
</dbReference>
<organism evidence="2 3">
    <name type="scientific">Paenibacillus curdlanolyticus YK9</name>
    <dbReference type="NCBI Taxonomy" id="717606"/>
    <lineage>
        <taxon>Bacteria</taxon>
        <taxon>Bacillati</taxon>
        <taxon>Bacillota</taxon>
        <taxon>Bacilli</taxon>
        <taxon>Bacillales</taxon>
        <taxon>Paenibacillaceae</taxon>
        <taxon>Paenibacillus</taxon>
    </lineage>
</organism>
<evidence type="ECO:0008006" key="4">
    <source>
        <dbReference type="Google" id="ProtNLM"/>
    </source>
</evidence>
<gene>
    <name evidence="2" type="ORF">PaecuDRAFT_2416</name>
</gene>
<feature type="transmembrane region" description="Helical" evidence="1">
    <location>
        <begin position="104"/>
        <end position="125"/>
    </location>
</feature>
<dbReference type="RefSeq" id="WP_006038410.1">
    <property type="nucleotide sequence ID" value="NZ_AEDD01000005.1"/>
</dbReference>
<keyword evidence="3" id="KW-1185">Reference proteome</keyword>
<evidence type="ECO:0000256" key="1">
    <source>
        <dbReference type="SAM" id="Phobius"/>
    </source>
</evidence>
<dbReference type="AlphaFoldDB" id="E0I9S9"/>
<dbReference type="STRING" id="717606.PaecuDRAFT_2416"/>
<dbReference type="InterPro" id="IPR036259">
    <property type="entry name" value="MFS_trans_sf"/>
</dbReference>
<reference evidence="2 3" key="1">
    <citation type="submission" date="2010-07" db="EMBL/GenBank/DDBJ databases">
        <title>The draft genome of Paenibacillus curdlanolyticus YK9.</title>
        <authorList>
            <consortium name="US DOE Joint Genome Institute (JGI-PGF)"/>
            <person name="Lucas S."/>
            <person name="Copeland A."/>
            <person name="Lapidus A."/>
            <person name="Cheng J.-F."/>
            <person name="Bruce D."/>
            <person name="Goodwin L."/>
            <person name="Pitluck S."/>
            <person name="Land M.L."/>
            <person name="Hauser L."/>
            <person name="Chang Y.-J."/>
            <person name="Jeffries C."/>
            <person name="Anderson I.J."/>
            <person name="Johnson E."/>
            <person name="Loganathan U."/>
            <person name="Mulhopadhyay B."/>
            <person name="Kyrpides N."/>
            <person name="Woyke T.J."/>
        </authorList>
    </citation>
    <scope>NUCLEOTIDE SEQUENCE [LARGE SCALE GENOMIC DNA]</scope>
    <source>
        <strain evidence="2 3">YK9</strain>
    </source>
</reference>